<accession>X1QU11</accession>
<comment type="caution">
    <text evidence="1">The sequence shown here is derived from an EMBL/GenBank/DDBJ whole genome shotgun (WGS) entry which is preliminary data.</text>
</comment>
<evidence type="ECO:0000313" key="1">
    <source>
        <dbReference type="EMBL" id="GAI46764.1"/>
    </source>
</evidence>
<reference evidence="1" key="1">
    <citation type="journal article" date="2014" name="Front. Microbiol.">
        <title>High frequency of phylogenetically diverse reductive dehalogenase-homologous genes in deep subseafloor sedimentary metagenomes.</title>
        <authorList>
            <person name="Kawai M."/>
            <person name="Futagami T."/>
            <person name="Toyoda A."/>
            <person name="Takaki Y."/>
            <person name="Nishi S."/>
            <person name="Hori S."/>
            <person name="Arai W."/>
            <person name="Tsubouchi T."/>
            <person name="Morono Y."/>
            <person name="Uchiyama I."/>
            <person name="Ito T."/>
            <person name="Fujiyama A."/>
            <person name="Inagaki F."/>
            <person name="Takami H."/>
        </authorList>
    </citation>
    <scope>NUCLEOTIDE SEQUENCE</scope>
    <source>
        <strain evidence="1">Expedition CK06-06</strain>
    </source>
</reference>
<sequence>MQAKAIGQIKSLTELRKTVRNSFELKEYQPQNTQLWDQHYEKIKSR</sequence>
<proteinExistence type="predicted"/>
<protein>
    <submittedName>
        <fullName evidence="1">Uncharacterized protein</fullName>
    </submittedName>
</protein>
<dbReference type="AlphaFoldDB" id="X1QU11"/>
<name>X1QU11_9ZZZZ</name>
<gene>
    <name evidence="1" type="ORF">S06H3_63528</name>
</gene>
<dbReference type="Gene3D" id="3.30.420.40">
    <property type="match status" value="1"/>
</dbReference>
<dbReference type="EMBL" id="BARV01042160">
    <property type="protein sequence ID" value="GAI46764.1"/>
    <property type="molecule type" value="Genomic_DNA"/>
</dbReference>
<organism evidence="1">
    <name type="scientific">marine sediment metagenome</name>
    <dbReference type="NCBI Taxonomy" id="412755"/>
    <lineage>
        <taxon>unclassified sequences</taxon>
        <taxon>metagenomes</taxon>
        <taxon>ecological metagenomes</taxon>
    </lineage>
</organism>